<keyword evidence="2" id="KW-1185">Reference proteome</keyword>
<sequence>MLFFVFPSHQRPGLWRSARPHGDLTAFVLRPYGDQSRPYGVSVASLAFLLRSYCDNSRSEDAINVQRTY</sequence>
<reference evidence="1" key="2">
    <citation type="submission" date="2020-11" db="EMBL/GenBank/DDBJ databases">
        <authorList>
            <person name="McCartney M.A."/>
            <person name="Auch B."/>
            <person name="Kono T."/>
            <person name="Mallez S."/>
            <person name="Becker A."/>
            <person name="Gohl D.M."/>
            <person name="Silverstein K.A.T."/>
            <person name="Koren S."/>
            <person name="Bechman K.B."/>
            <person name="Herman A."/>
            <person name="Abrahante J.E."/>
            <person name="Garbe J."/>
        </authorList>
    </citation>
    <scope>NUCLEOTIDE SEQUENCE</scope>
    <source>
        <strain evidence="1">Duluth1</strain>
        <tissue evidence="1">Whole animal</tissue>
    </source>
</reference>
<comment type="caution">
    <text evidence="1">The sequence shown here is derived from an EMBL/GenBank/DDBJ whole genome shotgun (WGS) entry which is preliminary data.</text>
</comment>
<dbReference type="EMBL" id="JAIWYP010000006">
    <property type="protein sequence ID" value="KAH3804710.1"/>
    <property type="molecule type" value="Genomic_DNA"/>
</dbReference>
<reference evidence="1" key="1">
    <citation type="journal article" date="2019" name="bioRxiv">
        <title>The Genome of the Zebra Mussel, Dreissena polymorpha: A Resource for Invasive Species Research.</title>
        <authorList>
            <person name="McCartney M.A."/>
            <person name="Auch B."/>
            <person name="Kono T."/>
            <person name="Mallez S."/>
            <person name="Zhang Y."/>
            <person name="Obille A."/>
            <person name="Becker A."/>
            <person name="Abrahante J.E."/>
            <person name="Garbe J."/>
            <person name="Badalamenti J.P."/>
            <person name="Herman A."/>
            <person name="Mangelson H."/>
            <person name="Liachko I."/>
            <person name="Sullivan S."/>
            <person name="Sone E.D."/>
            <person name="Koren S."/>
            <person name="Silverstein K.A.T."/>
            <person name="Beckman K.B."/>
            <person name="Gohl D.M."/>
        </authorList>
    </citation>
    <scope>NUCLEOTIDE SEQUENCE</scope>
    <source>
        <strain evidence="1">Duluth1</strain>
        <tissue evidence="1">Whole animal</tissue>
    </source>
</reference>
<accession>A0A9D4JAK3</accession>
<name>A0A9D4JAK3_DREPO</name>
<dbReference type="Proteomes" id="UP000828390">
    <property type="component" value="Unassembled WGS sequence"/>
</dbReference>
<proteinExistence type="predicted"/>
<evidence type="ECO:0000313" key="2">
    <source>
        <dbReference type="Proteomes" id="UP000828390"/>
    </source>
</evidence>
<protein>
    <submittedName>
        <fullName evidence="1">Uncharacterized protein</fullName>
    </submittedName>
</protein>
<evidence type="ECO:0000313" key="1">
    <source>
        <dbReference type="EMBL" id="KAH3804710.1"/>
    </source>
</evidence>
<gene>
    <name evidence="1" type="ORF">DPMN_132998</name>
</gene>
<organism evidence="1 2">
    <name type="scientific">Dreissena polymorpha</name>
    <name type="common">Zebra mussel</name>
    <name type="synonym">Mytilus polymorpha</name>
    <dbReference type="NCBI Taxonomy" id="45954"/>
    <lineage>
        <taxon>Eukaryota</taxon>
        <taxon>Metazoa</taxon>
        <taxon>Spiralia</taxon>
        <taxon>Lophotrochozoa</taxon>
        <taxon>Mollusca</taxon>
        <taxon>Bivalvia</taxon>
        <taxon>Autobranchia</taxon>
        <taxon>Heteroconchia</taxon>
        <taxon>Euheterodonta</taxon>
        <taxon>Imparidentia</taxon>
        <taxon>Neoheterodontei</taxon>
        <taxon>Myida</taxon>
        <taxon>Dreissenoidea</taxon>
        <taxon>Dreissenidae</taxon>
        <taxon>Dreissena</taxon>
    </lineage>
</organism>
<dbReference type="AlphaFoldDB" id="A0A9D4JAK3"/>